<feature type="compositionally biased region" description="Polar residues" evidence="5">
    <location>
        <begin position="204"/>
        <end position="214"/>
    </location>
</feature>
<comment type="caution">
    <text evidence="8">The sequence shown here is derived from an EMBL/GenBank/DDBJ whole genome shotgun (WGS) entry which is preliminary data.</text>
</comment>
<sequence>MAYVDQNQSGQKTVSAVISAIVLGAVGYAFVNGLAYDAYKKVATKLNVIDIKTPPPPPPKKPPPPPKETPKVESPPIVAPPPVVTPPVVAPTIITAPKAPPVIIPQAPVAPSPPPPPPKPSEAVGLKPRGNPGDWVTSDDYPPGALRNNEAGVTGFKLDVGPDGRVTNCTVTSSSGFPDLDQTACRLLPRRARFTPAKDASGNGIASTYSNNMRWQIPKD</sequence>
<dbReference type="Proteomes" id="UP001160625">
    <property type="component" value="Unassembled WGS sequence"/>
</dbReference>
<dbReference type="Pfam" id="PF03544">
    <property type="entry name" value="TonB_C"/>
    <property type="match status" value="1"/>
</dbReference>
<keyword evidence="9" id="KW-1185">Reference proteome</keyword>
<dbReference type="InterPro" id="IPR006260">
    <property type="entry name" value="TonB/TolA_C"/>
</dbReference>
<evidence type="ECO:0000256" key="5">
    <source>
        <dbReference type="SAM" id="MobiDB-lite"/>
    </source>
</evidence>
<keyword evidence="4 6" id="KW-0472">Membrane</keyword>
<protein>
    <submittedName>
        <fullName evidence="8">Energy transducer TonB</fullName>
    </submittedName>
</protein>
<feature type="region of interest" description="Disordered" evidence="5">
    <location>
        <begin position="50"/>
        <end position="83"/>
    </location>
</feature>
<dbReference type="Gene3D" id="3.30.1150.10">
    <property type="match status" value="1"/>
</dbReference>
<feature type="region of interest" description="Disordered" evidence="5">
    <location>
        <begin position="105"/>
        <end position="138"/>
    </location>
</feature>
<name>A0ABT6N3N8_9SPHN</name>
<feature type="domain" description="TonB C-terminal" evidence="7">
    <location>
        <begin position="126"/>
        <end position="220"/>
    </location>
</feature>
<reference evidence="8" key="1">
    <citation type="submission" date="2023-04" db="EMBL/GenBank/DDBJ databases">
        <title>Sphingomonas sp. MAHUQ-71 isolated from rice field.</title>
        <authorList>
            <person name="Huq M.A."/>
        </authorList>
    </citation>
    <scope>NUCLEOTIDE SEQUENCE</scope>
    <source>
        <strain evidence="8">MAHUQ-71</strain>
    </source>
</reference>
<feature type="transmembrane region" description="Helical" evidence="6">
    <location>
        <begin position="16"/>
        <end position="36"/>
    </location>
</feature>
<proteinExistence type="predicted"/>
<dbReference type="EMBL" id="JARYGZ010000001">
    <property type="protein sequence ID" value="MDH7639703.1"/>
    <property type="molecule type" value="Genomic_DNA"/>
</dbReference>
<gene>
    <name evidence="8" type="ORF">QGN17_13275</name>
</gene>
<evidence type="ECO:0000313" key="8">
    <source>
        <dbReference type="EMBL" id="MDH7639703.1"/>
    </source>
</evidence>
<organism evidence="8 9">
    <name type="scientific">Sphingomonas oryzagri</name>
    <dbReference type="NCBI Taxonomy" id="3042314"/>
    <lineage>
        <taxon>Bacteria</taxon>
        <taxon>Pseudomonadati</taxon>
        <taxon>Pseudomonadota</taxon>
        <taxon>Alphaproteobacteria</taxon>
        <taxon>Sphingomonadales</taxon>
        <taxon>Sphingomonadaceae</taxon>
        <taxon>Sphingomonas</taxon>
    </lineage>
</organism>
<dbReference type="SUPFAM" id="SSF74653">
    <property type="entry name" value="TolA/TonB C-terminal domain"/>
    <property type="match status" value="1"/>
</dbReference>
<feature type="compositionally biased region" description="Pro residues" evidence="5">
    <location>
        <begin position="105"/>
        <end position="120"/>
    </location>
</feature>
<dbReference type="NCBIfam" id="TIGR01352">
    <property type="entry name" value="tonB_Cterm"/>
    <property type="match status" value="1"/>
</dbReference>
<keyword evidence="3 6" id="KW-1133">Transmembrane helix</keyword>
<evidence type="ECO:0000256" key="3">
    <source>
        <dbReference type="ARBA" id="ARBA00022989"/>
    </source>
</evidence>
<dbReference type="InterPro" id="IPR037682">
    <property type="entry name" value="TonB_C"/>
</dbReference>
<evidence type="ECO:0000256" key="6">
    <source>
        <dbReference type="SAM" id="Phobius"/>
    </source>
</evidence>
<evidence type="ECO:0000259" key="7">
    <source>
        <dbReference type="PROSITE" id="PS52015"/>
    </source>
</evidence>
<feature type="compositionally biased region" description="Pro residues" evidence="5">
    <location>
        <begin position="53"/>
        <end position="67"/>
    </location>
</feature>
<dbReference type="RefSeq" id="WP_281044952.1">
    <property type="nucleotide sequence ID" value="NZ_JARYGZ010000001.1"/>
</dbReference>
<evidence type="ECO:0000256" key="1">
    <source>
        <dbReference type="ARBA" id="ARBA00004167"/>
    </source>
</evidence>
<accession>A0ABT6N3N8</accession>
<evidence type="ECO:0000313" key="9">
    <source>
        <dbReference type="Proteomes" id="UP001160625"/>
    </source>
</evidence>
<comment type="subcellular location">
    <subcellularLocation>
        <location evidence="1">Membrane</location>
        <topology evidence="1">Single-pass membrane protein</topology>
    </subcellularLocation>
</comment>
<feature type="region of interest" description="Disordered" evidence="5">
    <location>
        <begin position="196"/>
        <end position="220"/>
    </location>
</feature>
<dbReference type="PROSITE" id="PS52015">
    <property type="entry name" value="TONB_CTD"/>
    <property type="match status" value="1"/>
</dbReference>
<keyword evidence="2 6" id="KW-0812">Transmembrane</keyword>
<evidence type="ECO:0000256" key="2">
    <source>
        <dbReference type="ARBA" id="ARBA00022692"/>
    </source>
</evidence>
<evidence type="ECO:0000256" key="4">
    <source>
        <dbReference type="ARBA" id="ARBA00023136"/>
    </source>
</evidence>